<dbReference type="RefSeq" id="WP_113988973.1">
    <property type="nucleotide sequence ID" value="NZ_QLST01000007.1"/>
</dbReference>
<dbReference type="InterPro" id="IPR011990">
    <property type="entry name" value="TPR-like_helical_dom_sf"/>
</dbReference>
<evidence type="ECO:0000256" key="1">
    <source>
        <dbReference type="SAM" id="SignalP"/>
    </source>
</evidence>
<organism evidence="2 3">
    <name type="scientific">Flavobacterium tibetense</name>
    <dbReference type="NCBI Taxonomy" id="2233533"/>
    <lineage>
        <taxon>Bacteria</taxon>
        <taxon>Pseudomonadati</taxon>
        <taxon>Bacteroidota</taxon>
        <taxon>Flavobacteriia</taxon>
        <taxon>Flavobacteriales</taxon>
        <taxon>Flavobacteriaceae</taxon>
        <taxon>Flavobacterium</taxon>
    </lineage>
</organism>
<evidence type="ECO:0000313" key="2">
    <source>
        <dbReference type="EMBL" id="RBA28484.1"/>
    </source>
</evidence>
<sequence length="127" mass="15006">MKKITLILLAVFFCQFTLANETDSILSKARNLVHDKNYTEAIKMYKTYIEKTNVKELKDVYVELANCYFKSNDKKSALKYIKEAITKQGFNEEDFIYNDKLDSELSRYALSIIYNDLEKLQKQYVSR</sequence>
<dbReference type="AlphaFoldDB" id="A0A365P2F0"/>
<dbReference type="EMBL" id="QLST01000007">
    <property type="protein sequence ID" value="RBA28484.1"/>
    <property type="molecule type" value="Genomic_DNA"/>
</dbReference>
<feature type="signal peptide" evidence="1">
    <location>
        <begin position="1"/>
        <end position="19"/>
    </location>
</feature>
<reference evidence="2 3" key="1">
    <citation type="submission" date="2018-06" db="EMBL/GenBank/DDBJ databases">
        <title>Flavobacterium tibetense sp. nov., isolated from a wetland YonghuCo on Tibetan Plateau.</title>
        <authorList>
            <person name="Xing P."/>
            <person name="Phurbu D."/>
            <person name="Lu H."/>
        </authorList>
    </citation>
    <scope>NUCLEOTIDE SEQUENCE [LARGE SCALE GENOMIC DNA]</scope>
    <source>
        <strain evidence="2 3">YH5</strain>
    </source>
</reference>
<dbReference type="Proteomes" id="UP000253319">
    <property type="component" value="Unassembled WGS sequence"/>
</dbReference>
<evidence type="ECO:0000313" key="3">
    <source>
        <dbReference type="Proteomes" id="UP000253319"/>
    </source>
</evidence>
<protein>
    <submittedName>
        <fullName evidence="2">Uncharacterized protein</fullName>
    </submittedName>
</protein>
<comment type="caution">
    <text evidence="2">The sequence shown here is derived from an EMBL/GenBank/DDBJ whole genome shotgun (WGS) entry which is preliminary data.</text>
</comment>
<dbReference type="Gene3D" id="1.25.40.10">
    <property type="entry name" value="Tetratricopeptide repeat domain"/>
    <property type="match status" value="1"/>
</dbReference>
<gene>
    <name evidence="2" type="ORF">DPN68_07175</name>
</gene>
<dbReference type="OrthoDB" id="1354863at2"/>
<dbReference type="SUPFAM" id="SSF48452">
    <property type="entry name" value="TPR-like"/>
    <property type="match status" value="1"/>
</dbReference>
<keyword evidence="3" id="KW-1185">Reference proteome</keyword>
<feature type="chain" id="PRO_5016587164" evidence="1">
    <location>
        <begin position="20"/>
        <end position="127"/>
    </location>
</feature>
<proteinExistence type="predicted"/>
<name>A0A365P2F0_9FLAO</name>
<accession>A0A365P2F0</accession>
<keyword evidence="1" id="KW-0732">Signal</keyword>